<keyword evidence="2" id="KW-0067">ATP-binding</keyword>
<keyword evidence="1" id="KW-0547">Nucleotide-binding</keyword>
<dbReference type="CDD" id="cd05907">
    <property type="entry name" value="VL_LC_FACS_like"/>
    <property type="match status" value="1"/>
</dbReference>
<evidence type="ECO:0000256" key="2">
    <source>
        <dbReference type="ARBA" id="ARBA00022840"/>
    </source>
</evidence>
<dbReference type="GO" id="GO:0016020">
    <property type="term" value="C:membrane"/>
    <property type="evidence" value="ECO:0007669"/>
    <property type="project" value="TreeGrafter"/>
</dbReference>
<dbReference type="EMBL" id="CP054139">
    <property type="protein sequence ID" value="QKJ29522.1"/>
    <property type="molecule type" value="Genomic_DNA"/>
</dbReference>
<evidence type="ECO:0000313" key="5">
    <source>
        <dbReference type="Proteomes" id="UP000505355"/>
    </source>
</evidence>
<dbReference type="InterPro" id="IPR020845">
    <property type="entry name" value="AMP-binding_CS"/>
</dbReference>
<dbReference type="GO" id="GO:0005524">
    <property type="term" value="F:ATP binding"/>
    <property type="evidence" value="ECO:0007669"/>
    <property type="project" value="UniProtKB-KW"/>
</dbReference>
<dbReference type="GO" id="GO:0004467">
    <property type="term" value="F:long-chain fatty acid-CoA ligase activity"/>
    <property type="evidence" value="ECO:0007669"/>
    <property type="project" value="TreeGrafter"/>
</dbReference>
<dbReference type="PANTHER" id="PTHR43272">
    <property type="entry name" value="LONG-CHAIN-FATTY-ACID--COA LIGASE"/>
    <property type="match status" value="1"/>
</dbReference>
<dbReference type="InterPro" id="IPR000873">
    <property type="entry name" value="AMP-dep_synth/lig_dom"/>
</dbReference>
<dbReference type="Pfam" id="PF00501">
    <property type="entry name" value="AMP-binding"/>
    <property type="match status" value="1"/>
</dbReference>
<dbReference type="PROSITE" id="PS00455">
    <property type="entry name" value="AMP_BINDING"/>
    <property type="match status" value="1"/>
</dbReference>
<dbReference type="KEGG" id="mmab:HQ865_07050"/>
<dbReference type="InterPro" id="IPR042099">
    <property type="entry name" value="ANL_N_sf"/>
</dbReference>
<sequence length="607" mass="67680">MKATRLFDCMALQAATPVAGLLNAKENGVWKLYSTETVHRLVNELSMALLNLGISAGDGTTEGRDKIALISNGRPEWLITDLAVQQIGAILVPLYPNSNAKELEQILNESAVKYVFVSGTELCDKITEVKANIPSLKQIYSFDRIDDCAHWLELLKPLQAGDIERIKTISDTVKADDVTTIIYTSGTTGRPKGVMLTHKNILTNVMDSGEVLKQIPVEARTALSFLPLNHIFEKMCTYIYFFFGFSISYAESMDTIGPNLREVKPYIFTAVPRLLEKVFERIMDAGQKLEGMKKKIFLWSIAVAEEFEIHGKSPWYKIKLAIADKLVYSKWREAVGGNVKAIVVGSSATPIKLEKIFTAAKIVILEGYGLTETSPVIAVNQYIPAMRKFGTVGPLLGNVQVKIAEDGEILCKGDNVMAGYYKNPEMTAEVIQDGWFHTGDIGMLDEGKFLKITDRKKEIFKTSGGKYVAPLPIENKMKENHFIEQMMVIGSERKFVSALIVPSYTNLLPWCKENDILFVGHDQLMQNPRVIALFNGIIAGFNPEFNHVEQVKKIALLSNEWSVESGELTPTGKMKRKVIMEKYQKEIDKLYSGEAGDSTCDIITPAH</sequence>
<evidence type="ECO:0000259" key="3">
    <source>
        <dbReference type="Pfam" id="PF00501"/>
    </source>
</evidence>
<dbReference type="RefSeq" id="WP_173414214.1">
    <property type="nucleotide sequence ID" value="NZ_CP054139.1"/>
</dbReference>
<feature type="domain" description="AMP-dependent synthetase/ligase" evidence="3">
    <location>
        <begin position="33"/>
        <end position="421"/>
    </location>
</feature>
<dbReference type="AlphaFoldDB" id="A0A7D4UJR7"/>
<accession>A0A7D4UJR7</accession>
<dbReference type="Pfam" id="PF23562">
    <property type="entry name" value="AMP-binding_C_3"/>
    <property type="match status" value="1"/>
</dbReference>
<reference evidence="4 5" key="1">
    <citation type="submission" date="2020-05" db="EMBL/GenBank/DDBJ databases">
        <title>Mucilaginibacter mali sp. nov.</title>
        <authorList>
            <person name="Kim H.S."/>
            <person name="Lee K.C."/>
            <person name="Suh M.K."/>
            <person name="Kim J.-S."/>
            <person name="Han K.-I."/>
            <person name="Eom M.K."/>
            <person name="Shin Y.K."/>
            <person name="Lee J.-S."/>
        </authorList>
    </citation>
    <scope>NUCLEOTIDE SEQUENCE [LARGE SCALE GENOMIC DNA]</scope>
    <source>
        <strain evidence="4 5">G2-14</strain>
    </source>
</reference>
<dbReference type="Gene3D" id="3.40.50.12780">
    <property type="entry name" value="N-terminal domain of ligase-like"/>
    <property type="match status" value="2"/>
</dbReference>
<keyword evidence="5" id="KW-1185">Reference proteome</keyword>
<keyword evidence="4" id="KW-0436">Ligase</keyword>
<dbReference type="PANTHER" id="PTHR43272:SF33">
    <property type="entry name" value="AMP-BINDING DOMAIN-CONTAINING PROTEIN-RELATED"/>
    <property type="match status" value="1"/>
</dbReference>
<evidence type="ECO:0000313" key="4">
    <source>
        <dbReference type="EMBL" id="QKJ29522.1"/>
    </source>
</evidence>
<organism evidence="4 5">
    <name type="scientific">Mucilaginibacter mali</name>
    <dbReference type="NCBI Taxonomy" id="2740462"/>
    <lineage>
        <taxon>Bacteria</taxon>
        <taxon>Pseudomonadati</taxon>
        <taxon>Bacteroidota</taxon>
        <taxon>Sphingobacteriia</taxon>
        <taxon>Sphingobacteriales</taxon>
        <taxon>Sphingobacteriaceae</taxon>
        <taxon>Mucilaginibacter</taxon>
    </lineage>
</organism>
<gene>
    <name evidence="4" type="ORF">HQ865_07050</name>
</gene>
<evidence type="ECO:0000256" key="1">
    <source>
        <dbReference type="ARBA" id="ARBA00022741"/>
    </source>
</evidence>
<proteinExistence type="predicted"/>
<dbReference type="SUPFAM" id="SSF56801">
    <property type="entry name" value="Acetyl-CoA synthetase-like"/>
    <property type="match status" value="1"/>
</dbReference>
<name>A0A7D4UJR7_9SPHI</name>
<dbReference type="Proteomes" id="UP000505355">
    <property type="component" value="Chromosome"/>
</dbReference>
<protein>
    <submittedName>
        <fullName evidence="4">Long-chain fatty acid--CoA ligase</fullName>
    </submittedName>
</protein>